<keyword evidence="1" id="KW-0812">Transmembrane</keyword>
<evidence type="ECO:0000313" key="4">
    <source>
        <dbReference type="Proteomes" id="UP000184671"/>
    </source>
</evidence>
<dbReference type="NCBIfam" id="TIGR02537">
    <property type="entry name" value="arch_flag_Nterm"/>
    <property type="match status" value="1"/>
</dbReference>
<dbReference type="STRING" id="118126.L21_0124"/>
<protein>
    <recommendedName>
        <fullName evidence="2">Archaeal Type IV pilin N-terminal domain-containing protein</fullName>
    </recommendedName>
</protein>
<dbReference type="InterPro" id="IPR012859">
    <property type="entry name" value="Pilin_N_archaeal"/>
</dbReference>
<dbReference type="Proteomes" id="UP000184671">
    <property type="component" value="Unassembled WGS sequence"/>
</dbReference>
<name>A0A1M4MHC2_9EURY</name>
<reference evidence="3 4" key="1">
    <citation type="submission" date="2016-08" db="EMBL/GenBank/DDBJ databases">
        <authorList>
            <person name="Seilhamer J.J."/>
        </authorList>
    </citation>
    <scope>NUCLEOTIDE SEQUENCE [LARGE SCALE GENOMIC DNA]</scope>
    <source>
        <strain evidence="3">L21-II-0</strain>
    </source>
</reference>
<sequence length="177" mass="18776">MECVNESAVSPVIGVMLILVVTIIIAAVVSAFAGGMIGTETKPPQATIQGTYSLSSDILQLHHAGGDQLPTQKIIITIQQNDEDFGGYMSLFSQKGTGAGLIVANKSCIRNSGGECWLNSTTGAFEVPVFRPGETMFYTDVIKKNIVNLDPVGKSLILQVSTTEGKLISKSKVMIDP</sequence>
<keyword evidence="1" id="KW-0472">Membrane</keyword>
<feature type="transmembrane region" description="Helical" evidence="1">
    <location>
        <begin position="12"/>
        <end position="33"/>
    </location>
</feature>
<evidence type="ECO:0000259" key="2">
    <source>
        <dbReference type="Pfam" id="PF07790"/>
    </source>
</evidence>
<dbReference type="Pfam" id="PF07790">
    <property type="entry name" value="Pilin_N"/>
    <property type="match status" value="1"/>
</dbReference>
<dbReference type="InterPro" id="IPR013373">
    <property type="entry name" value="Flagellin/pilin_N_arc"/>
</dbReference>
<dbReference type="AlphaFoldDB" id="A0A1M4MHC2"/>
<accession>A0A1M4MHC2</accession>
<organism evidence="3 4">
    <name type="scientific">Methanoculleus chikugoensis</name>
    <dbReference type="NCBI Taxonomy" id="118126"/>
    <lineage>
        <taxon>Archaea</taxon>
        <taxon>Methanobacteriati</taxon>
        <taxon>Methanobacteriota</taxon>
        <taxon>Stenosarchaea group</taxon>
        <taxon>Methanomicrobia</taxon>
        <taxon>Methanomicrobiales</taxon>
        <taxon>Methanomicrobiaceae</taxon>
        <taxon>Methanoculleus</taxon>
    </lineage>
</organism>
<evidence type="ECO:0000313" key="3">
    <source>
        <dbReference type="EMBL" id="SCL74256.1"/>
    </source>
</evidence>
<keyword evidence="1" id="KW-1133">Transmembrane helix</keyword>
<dbReference type="EMBL" id="FMID01000004">
    <property type="protein sequence ID" value="SCL74256.1"/>
    <property type="molecule type" value="Genomic_DNA"/>
</dbReference>
<feature type="domain" description="Archaeal Type IV pilin N-terminal" evidence="2">
    <location>
        <begin position="7"/>
        <end position="82"/>
    </location>
</feature>
<gene>
    <name evidence="3" type="ORF">L21_0124</name>
</gene>
<dbReference type="OrthoDB" id="112390at2157"/>
<proteinExistence type="predicted"/>
<evidence type="ECO:0000256" key="1">
    <source>
        <dbReference type="SAM" id="Phobius"/>
    </source>
</evidence>